<evidence type="ECO:0000313" key="3">
    <source>
        <dbReference type="Proteomes" id="UP000019132"/>
    </source>
</evidence>
<dbReference type="EMBL" id="ADOS01000101">
    <property type="status" value="NOT_ANNOTATED_CDS"/>
    <property type="molecule type" value="Genomic_DNA"/>
</dbReference>
<dbReference type="AlphaFoldDB" id="K3XDK7"/>
<dbReference type="EnsemblProtists" id="PYU1_T015306">
    <property type="protein sequence ID" value="PYU1_T015306"/>
    <property type="gene ID" value="PYU1_G015274"/>
</dbReference>
<dbReference type="HOGENOM" id="CLU_1351287_0_0_1"/>
<evidence type="ECO:0000256" key="1">
    <source>
        <dbReference type="SAM" id="Coils"/>
    </source>
</evidence>
<keyword evidence="1" id="KW-0175">Coiled coil</keyword>
<name>K3XDK7_GLOUD</name>
<sequence length="203" mass="23936">MRFFTTKKPDAQLSPGRLLQAWNAFVEAYLNPVSFWARYEKARETFVKYLFIGIKMEVHLQSIKEGLPCGVRQDQDCQFCYSHSKKIPVYARRGDSPKYSMSKELCMLILNLDVRHLDELAQQREEEDNASDFLTDDYMEKVDLLSTKKMAAESQLEIIRIKHDNFLLKRQIKEVNKNYESLKHATSSLEETVKELMRKRRCI</sequence>
<dbReference type="Proteomes" id="UP000019132">
    <property type="component" value="Unassembled WGS sequence"/>
</dbReference>
<dbReference type="VEuPathDB" id="FungiDB:PYU1_G015274"/>
<reference evidence="3" key="2">
    <citation type="submission" date="2010-04" db="EMBL/GenBank/DDBJ databases">
        <authorList>
            <person name="Buell R."/>
            <person name="Hamilton J."/>
            <person name="Hostetler J."/>
        </authorList>
    </citation>
    <scope>NUCLEOTIDE SEQUENCE [LARGE SCALE GENOMIC DNA]</scope>
    <source>
        <strain evidence="3">DAOM:BR144</strain>
    </source>
</reference>
<reference evidence="3" key="1">
    <citation type="journal article" date="2010" name="Genome Biol.">
        <title>Genome sequence of the necrotrophic plant pathogen Pythium ultimum reveals original pathogenicity mechanisms and effector repertoire.</title>
        <authorList>
            <person name="Levesque C.A."/>
            <person name="Brouwer H."/>
            <person name="Cano L."/>
            <person name="Hamilton J.P."/>
            <person name="Holt C."/>
            <person name="Huitema E."/>
            <person name="Raffaele S."/>
            <person name="Robideau G.P."/>
            <person name="Thines M."/>
            <person name="Win J."/>
            <person name="Zerillo M.M."/>
            <person name="Beakes G.W."/>
            <person name="Boore J.L."/>
            <person name="Busam D."/>
            <person name="Dumas B."/>
            <person name="Ferriera S."/>
            <person name="Fuerstenberg S.I."/>
            <person name="Gachon C.M."/>
            <person name="Gaulin E."/>
            <person name="Govers F."/>
            <person name="Grenville-Briggs L."/>
            <person name="Horner N."/>
            <person name="Hostetler J."/>
            <person name="Jiang R.H."/>
            <person name="Johnson J."/>
            <person name="Krajaejun T."/>
            <person name="Lin H."/>
            <person name="Meijer H.J."/>
            <person name="Moore B."/>
            <person name="Morris P."/>
            <person name="Phuntmart V."/>
            <person name="Puiu D."/>
            <person name="Shetty J."/>
            <person name="Stajich J.E."/>
            <person name="Tripathy S."/>
            <person name="Wawra S."/>
            <person name="van West P."/>
            <person name="Whitty B.R."/>
            <person name="Coutinho P.M."/>
            <person name="Henrissat B."/>
            <person name="Martin F."/>
            <person name="Thomas P.D."/>
            <person name="Tyler B.M."/>
            <person name="De Vries R.P."/>
            <person name="Kamoun S."/>
            <person name="Yandell M."/>
            <person name="Tisserat N."/>
            <person name="Buell C.R."/>
        </authorList>
    </citation>
    <scope>NUCLEOTIDE SEQUENCE</scope>
    <source>
        <strain evidence="3">DAOM:BR144</strain>
    </source>
</reference>
<dbReference type="eggNOG" id="ENOG502T1R3">
    <property type="taxonomic scope" value="Eukaryota"/>
</dbReference>
<reference evidence="2" key="3">
    <citation type="submission" date="2015-02" db="UniProtKB">
        <authorList>
            <consortium name="EnsemblProtists"/>
        </authorList>
    </citation>
    <scope>IDENTIFICATION</scope>
    <source>
        <strain evidence="2">DAOM BR144</strain>
    </source>
</reference>
<accession>K3XDK7</accession>
<feature type="coiled-coil region" evidence="1">
    <location>
        <begin position="172"/>
        <end position="199"/>
    </location>
</feature>
<keyword evidence="3" id="KW-1185">Reference proteome</keyword>
<evidence type="ECO:0000313" key="2">
    <source>
        <dbReference type="EnsemblProtists" id="PYU1_T015306"/>
    </source>
</evidence>
<protein>
    <submittedName>
        <fullName evidence="2">Uncharacterized protein</fullName>
    </submittedName>
</protein>
<organism evidence="2 3">
    <name type="scientific">Globisporangium ultimum (strain ATCC 200006 / CBS 805.95 / DAOM BR144)</name>
    <name type="common">Pythium ultimum</name>
    <dbReference type="NCBI Taxonomy" id="431595"/>
    <lineage>
        <taxon>Eukaryota</taxon>
        <taxon>Sar</taxon>
        <taxon>Stramenopiles</taxon>
        <taxon>Oomycota</taxon>
        <taxon>Peronosporomycetes</taxon>
        <taxon>Pythiales</taxon>
        <taxon>Pythiaceae</taxon>
        <taxon>Globisporangium</taxon>
    </lineage>
</organism>
<dbReference type="InParanoid" id="K3XDK7"/>
<proteinExistence type="predicted"/>